<keyword evidence="4" id="KW-0418">Kinase</keyword>
<name>A0ABS4YZ24_9MICC</name>
<dbReference type="EMBL" id="JAGIOI010000001">
    <property type="protein sequence ID" value="MBP2414055.1"/>
    <property type="molecule type" value="Genomic_DNA"/>
</dbReference>
<evidence type="ECO:0000313" key="5">
    <source>
        <dbReference type="Proteomes" id="UP000711614"/>
    </source>
</evidence>
<evidence type="ECO:0000256" key="1">
    <source>
        <dbReference type="ARBA" id="ARBA00022679"/>
    </source>
</evidence>
<reference evidence="4 5" key="1">
    <citation type="submission" date="2021-03" db="EMBL/GenBank/DDBJ databases">
        <title>Sequencing the genomes of 1000 actinobacteria strains.</title>
        <authorList>
            <person name="Klenk H.-P."/>
        </authorList>
    </citation>
    <scope>NUCLEOTIDE SEQUENCE [LARGE SCALE GENOMIC DNA]</scope>
    <source>
        <strain evidence="4 5">DSM 16005</strain>
    </source>
</reference>
<sequence length="232" mass="26147">MTVQAVILAAGMGTRLARPHPKPMTELEDGRTIMHQQLSNLQSTFGKKLRLSIVVGFKMEQIMEHVPDASFIYNENFDQTNTSKSLLKALKNSPKGGVLWMNGDVVFDPQILESLRGHIKAGQSFITVDVSSVSDEEVKYTVDEDGFIDQLSKRVPQDVALGEAVGINYVSKKDKKKFIKRLEQVEEQDYFEGGIELTIKDDGIQWLPIDISKYYAVEVDFPEDLEQANKHL</sequence>
<feature type="domain" description="MobA-like NTP transferase" evidence="3">
    <location>
        <begin position="5"/>
        <end position="127"/>
    </location>
</feature>
<dbReference type="InterPro" id="IPR029044">
    <property type="entry name" value="Nucleotide-diphossugar_trans"/>
</dbReference>
<dbReference type="Pfam" id="PF12804">
    <property type="entry name" value="NTP_transf_3"/>
    <property type="match status" value="1"/>
</dbReference>
<keyword evidence="5" id="KW-1185">Reference proteome</keyword>
<keyword evidence="1" id="KW-0808">Transferase</keyword>
<dbReference type="RefSeq" id="WP_209681722.1">
    <property type="nucleotide sequence ID" value="NZ_JAGIOI010000001.1"/>
</dbReference>
<organism evidence="4 5">
    <name type="scientific">Arthrobacter stackebrandtii</name>
    <dbReference type="NCBI Taxonomy" id="272161"/>
    <lineage>
        <taxon>Bacteria</taxon>
        <taxon>Bacillati</taxon>
        <taxon>Actinomycetota</taxon>
        <taxon>Actinomycetes</taxon>
        <taxon>Micrococcales</taxon>
        <taxon>Micrococcaceae</taxon>
        <taxon>Arthrobacter</taxon>
    </lineage>
</organism>
<dbReference type="GO" id="GO:0016301">
    <property type="term" value="F:kinase activity"/>
    <property type="evidence" value="ECO:0007669"/>
    <property type="project" value="UniProtKB-KW"/>
</dbReference>
<comment type="caution">
    <text evidence="4">The sequence shown here is derived from an EMBL/GenBank/DDBJ whole genome shotgun (WGS) entry which is preliminary data.</text>
</comment>
<dbReference type="CDD" id="cd02523">
    <property type="entry name" value="PC_cytidylyltransferase"/>
    <property type="match status" value="1"/>
</dbReference>
<dbReference type="Proteomes" id="UP000711614">
    <property type="component" value="Unassembled WGS sequence"/>
</dbReference>
<evidence type="ECO:0000256" key="2">
    <source>
        <dbReference type="ARBA" id="ARBA00022695"/>
    </source>
</evidence>
<dbReference type="InterPro" id="IPR050065">
    <property type="entry name" value="GlmU-like"/>
</dbReference>
<evidence type="ECO:0000313" key="4">
    <source>
        <dbReference type="EMBL" id="MBP2414055.1"/>
    </source>
</evidence>
<dbReference type="InterPro" id="IPR025877">
    <property type="entry name" value="MobA-like_NTP_Trfase"/>
</dbReference>
<keyword evidence="2" id="KW-0548">Nucleotidyltransferase</keyword>
<evidence type="ECO:0000259" key="3">
    <source>
        <dbReference type="Pfam" id="PF12804"/>
    </source>
</evidence>
<dbReference type="Gene3D" id="3.90.550.10">
    <property type="entry name" value="Spore Coat Polysaccharide Biosynthesis Protein SpsA, Chain A"/>
    <property type="match status" value="1"/>
</dbReference>
<protein>
    <submittedName>
        <fullName evidence="4">Choline kinase</fullName>
    </submittedName>
</protein>
<proteinExistence type="predicted"/>
<dbReference type="SUPFAM" id="SSF53448">
    <property type="entry name" value="Nucleotide-diphospho-sugar transferases"/>
    <property type="match status" value="1"/>
</dbReference>
<dbReference type="PANTHER" id="PTHR43584:SF8">
    <property type="entry name" value="N-ACETYLMURAMATE ALPHA-1-PHOSPHATE URIDYLYLTRANSFERASE"/>
    <property type="match status" value="1"/>
</dbReference>
<gene>
    <name evidence="4" type="ORF">JOF48_002854</name>
</gene>
<dbReference type="PANTHER" id="PTHR43584">
    <property type="entry name" value="NUCLEOTIDYL TRANSFERASE"/>
    <property type="match status" value="1"/>
</dbReference>
<accession>A0ABS4YZ24</accession>